<organism evidence="1 2">
    <name type="scientific">Rossellomorea aquimaris</name>
    <dbReference type="NCBI Taxonomy" id="189382"/>
    <lineage>
        <taxon>Bacteria</taxon>
        <taxon>Bacillati</taxon>
        <taxon>Bacillota</taxon>
        <taxon>Bacilli</taxon>
        <taxon>Bacillales</taxon>
        <taxon>Bacillaceae</taxon>
        <taxon>Rossellomorea</taxon>
    </lineage>
</organism>
<protein>
    <submittedName>
        <fullName evidence="1">Uncharacterized protein</fullName>
    </submittedName>
</protein>
<keyword evidence="2" id="KW-1185">Reference proteome</keyword>
<dbReference type="AlphaFoldDB" id="A0A1J6WJZ0"/>
<comment type="caution">
    <text evidence="1">The sequence shown here is derived from an EMBL/GenBank/DDBJ whole genome shotgun (WGS) entry which is preliminary data.</text>
</comment>
<dbReference type="Proteomes" id="UP000182062">
    <property type="component" value="Unassembled WGS sequence"/>
</dbReference>
<sequence>MKQQLQTFLQTEISDQDFYDGIFDFIMNENIRCGEYECNQYVVKKMDLLNFIVFEEYVIDGNREIHQSFSIGRSKLIGSLNESALKQGFDISAAIESQS</sequence>
<evidence type="ECO:0000313" key="2">
    <source>
        <dbReference type="Proteomes" id="UP000182062"/>
    </source>
</evidence>
<dbReference type="EMBL" id="MINN01000128">
    <property type="protein sequence ID" value="OIU68571.1"/>
    <property type="molecule type" value="Genomic_DNA"/>
</dbReference>
<reference evidence="1 2" key="1">
    <citation type="submission" date="2016-09" db="EMBL/GenBank/DDBJ databases">
        <title>Bacillus aquimaris SAMM genome sequence reveals colonization and biosurfactant production capacities.</title>
        <authorList>
            <person name="Waghmode S.R."/>
            <person name="Suryavanshi M.V."/>
        </authorList>
    </citation>
    <scope>NUCLEOTIDE SEQUENCE [LARGE SCALE GENOMIC DNA]</scope>
    <source>
        <strain evidence="1 2">SAMM</strain>
    </source>
</reference>
<name>A0A1J6WJZ0_9BACI</name>
<accession>A0A1J6WJZ0</accession>
<dbReference type="OrthoDB" id="2055332at2"/>
<dbReference type="RefSeq" id="WP_071619999.1">
    <property type="nucleotide sequence ID" value="NZ_MINN01000128.1"/>
</dbReference>
<evidence type="ECO:0000313" key="1">
    <source>
        <dbReference type="EMBL" id="OIU68571.1"/>
    </source>
</evidence>
<proteinExistence type="predicted"/>
<gene>
    <name evidence="1" type="ORF">BHE18_16725</name>
</gene>